<dbReference type="SUPFAM" id="SSF56784">
    <property type="entry name" value="HAD-like"/>
    <property type="match status" value="1"/>
</dbReference>
<organism evidence="2">
    <name type="scientific">Aureoumbra lagunensis</name>
    <dbReference type="NCBI Taxonomy" id="44058"/>
    <lineage>
        <taxon>Eukaryota</taxon>
        <taxon>Sar</taxon>
        <taxon>Stramenopiles</taxon>
        <taxon>Ochrophyta</taxon>
        <taxon>Pelagophyceae</taxon>
        <taxon>Pelagomonadales</taxon>
        <taxon>Aureoumbra</taxon>
    </lineage>
</organism>
<protein>
    <submittedName>
        <fullName evidence="2">Uncharacterized protein</fullName>
    </submittedName>
</protein>
<feature type="compositionally biased region" description="Basic and acidic residues" evidence="1">
    <location>
        <begin position="110"/>
        <end position="128"/>
    </location>
</feature>
<evidence type="ECO:0000313" key="2">
    <source>
        <dbReference type="EMBL" id="CAE0373639.1"/>
    </source>
</evidence>
<sequence length="325" mass="36571">MSASFRKLTDVGKRLNVQLVLIDSHLFRRVCGTQQEEVPASLRPSWDRVGTQLQTKDMLVKQVRAELKARNLDSIGKPFEIRKRLQEARDDEATTQNEEVLLSQIMGTTPDERPTTAQEKKKPNEETDLRAKYAARLRAKISSGSNSNHDVEMNEAKYLAEAKKHTSGTNKFRSGPPGLKSLLDFIHARSMLLGLLTRPDTSNTELNELSTQNSFDFILESNNQMTSESVARACKELDIERHKTLVLVDDPAAISPSQRAGAIACLMLYEDQIHNKAAGNQHERWHIPSSTLTRKPDFSVSHCNQVISLINELNGISFRHTVPVY</sequence>
<feature type="region of interest" description="Disordered" evidence="1">
    <location>
        <begin position="107"/>
        <end position="128"/>
    </location>
</feature>
<accession>A0A7S3NPI0</accession>
<dbReference type="EMBL" id="HBIJ01022150">
    <property type="protein sequence ID" value="CAE0373639.1"/>
    <property type="molecule type" value="Transcribed_RNA"/>
</dbReference>
<reference evidence="2" key="1">
    <citation type="submission" date="2021-01" db="EMBL/GenBank/DDBJ databases">
        <authorList>
            <person name="Corre E."/>
            <person name="Pelletier E."/>
            <person name="Niang G."/>
            <person name="Scheremetjew M."/>
            <person name="Finn R."/>
            <person name="Kale V."/>
            <person name="Holt S."/>
            <person name="Cochrane G."/>
            <person name="Meng A."/>
            <person name="Brown T."/>
            <person name="Cohen L."/>
        </authorList>
    </citation>
    <scope>NUCLEOTIDE SEQUENCE</scope>
    <source>
        <strain evidence="2">CCMP1510</strain>
    </source>
</reference>
<evidence type="ECO:0000256" key="1">
    <source>
        <dbReference type="SAM" id="MobiDB-lite"/>
    </source>
</evidence>
<dbReference type="AlphaFoldDB" id="A0A7S3NPI0"/>
<gene>
    <name evidence="2" type="ORF">ALAG00032_LOCUS14440</name>
</gene>
<dbReference type="InterPro" id="IPR036412">
    <property type="entry name" value="HAD-like_sf"/>
</dbReference>
<dbReference type="InterPro" id="IPR023214">
    <property type="entry name" value="HAD_sf"/>
</dbReference>
<name>A0A7S3NPI0_9STRA</name>
<proteinExistence type="predicted"/>
<dbReference type="Gene3D" id="3.40.50.1000">
    <property type="entry name" value="HAD superfamily/HAD-like"/>
    <property type="match status" value="1"/>
</dbReference>